<protein>
    <submittedName>
        <fullName evidence="3">Helix-turn-helix domain-containing protein</fullName>
    </submittedName>
</protein>
<organism evidence="3 4">
    <name type="scientific">Agrobacterium vitis</name>
    <name type="common">Rhizobium vitis</name>
    <dbReference type="NCBI Taxonomy" id="373"/>
    <lineage>
        <taxon>Bacteria</taxon>
        <taxon>Pseudomonadati</taxon>
        <taxon>Pseudomonadota</taxon>
        <taxon>Alphaproteobacteria</taxon>
        <taxon>Hyphomicrobiales</taxon>
        <taxon>Rhizobiaceae</taxon>
        <taxon>Rhizobium/Agrobacterium group</taxon>
        <taxon>Agrobacterium</taxon>
    </lineage>
</organism>
<dbReference type="SUPFAM" id="SSF46955">
    <property type="entry name" value="Putative DNA-binding domain"/>
    <property type="match status" value="1"/>
</dbReference>
<name>A0A7K1RKD0_AGRVI</name>
<comment type="caution">
    <text evidence="3">The sequence shown here is derived from an EMBL/GenBank/DDBJ whole genome shotgun (WGS) entry which is preliminary data.</text>
</comment>
<sequence length="96" mass="10899">MTDNKIIDPKNPPQRFLTTKEAAFIVGICKRTLEKHRTYGTGPKYRKVGGRILYDIDDLRAWTEIGARVSTTDPIDDFIRPAKRHAALAPRYAGKN</sequence>
<evidence type="ECO:0000259" key="1">
    <source>
        <dbReference type="Pfam" id="PF12728"/>
    </source>
</evidence>
<dbReference type="Pfam" id="PF12728">
    <property type="entry name" value="HTH_17"/>
    <property type="match status" value="1"/>
</dbReference>
<dbReference type="Proteomes" id="UP000655037">
    <property type="component" value="Unassembled WGS sequence"/>
</dbReference>
<dbReference type="InterPro" id="IPR009061">
    <property type="entry name" value="DNA-bd_dom_put_sf"/>
</dbReference>
<accession>A0A7K1RKD0</accession>
<reference evidence="2" key="2">
    <citation type="submission" date="2020-11" db="EMBL/GenBank/DDBJ databases">
        <title>Agrobacterium vitis strain K377 genome.</title>
        <authorList>
            <person name="Xi H."/>
        </authorList>
    </citation>
    <scope>NUCLEOTIDE SEQUENCE</scope>
    <source>
        <strain evidence="2">K377</strain>
    </source>
</reference>
<proteinExistence type="predicted"/>
<dbReference type="EMBL" id="WPHU01000009">
    <property type="protein sequence ID" value="MVA58484.1"/>
    <property type="molecule type" value="Genomic_DNA"/>
</dbReference>
<dbReference type="InterPro" id="IPR041657">
    <property type="entry name" value="HTH_17"/>
</dbReference>
<dbReference type="AlphaFoldDB" id="A0A7K1RKD0"/>
<evidence type="ECO:0000313" key="2">
    <source>
        <dbReference type="EMBL" id="MBF2717697.1"/>
    </source>
</evidence>
<dbReference type="RefSeq" id="WP_156592288.1">
    <property type="nucleotide sequence ID" value="NZ_JACXXJ020000005.1"/>
</dbReference>
<gene>
    <name evidence="3" type="ORF">GOZ88_20480</name>
    <name evidence="2" type="ORF">IEI95_026170</name>
</gene>
<feature type="domain" description="Helix-turn-helix" evidence="1">
    <location>
        <begin position="16"/>
        <end position="64"/>
    </location>
</feature>
<reference evidence="3 4" key="1">
    <citation type="submission" date="2019-12" db="EMBL/GenBank/DDBJ databases">
        <title>Whole-genome sequencing of Allorhizobium vitis.</title>
        <authorList>
            <person name="Gan H.M."/>
            <person name="Szegedi E."/>
            <person name="Burr T."/>
            <person name="Savka M.A."/>
        </authorList>
    </citation>
    <scope>NUCLEOTIDE SEQUENCE [LARGE SCALE GENOMIC DNA]</scope>
    <source>
        <strain evidence="3 4">CG415</strain>
    </source>
</reference>
<evidence type="ECO:0000313" key="4">
    <source>
        <dbReference type="Proteomes" id="UP000440716"/>
    </source>
</evidence>
<dbReference type="Proteomes" id="UP000440716">
    <property type="component" value="Unassembled WGS sequence"/>
</dbReference>
<dbReference type="EMBL" id="JACXXJ020000005">
    <property type="protein sequence ID" value="MBF2717697.1"/>
    <property type="molecule type" value="Genomic_DNA"/>
</dbReference>
<evidence type="ECO:0000313" key="3">
    <source>
        <dbReference type="EMBL" id="MVA58484.1"/>
    </source>
</evidence>